<dbReference type="Gene3D" id="3.40.50.970">
    <property type="match status" value="1"/>
</dbReference>
<keyword evidence="2" id="KW-1185">Reference proteome</keyword>
<sequence length="85" mass="9181">MGTAPVRSAQRVIDTLSAHGVHAQYAGAFGARGVRVDSMEQLETELRASLSHETLAEPGVTIIDARVDYSHNTDLFAHLHEGVLE</sequence>
<accession>A0ABP8D9E5</accession>
<dbReference type="EMBL" id="BAABAT010000009">
    <property type="protein sequence ID" value="GAA4250436.1"/>
    <property type="molecule type" value="Genomic_DNA"/>
</dbReference>
<dbReference type="RefSeq" id="WP_345128507.1">
    <property type="nucleotide sequence ID" value="NZ_BAABAT010000009.1"/>
</dbReference>
<dbReference type="InterPro" id="IPR029061">
    <property type="entry name" value="THDP-binding"/>
</dbReference>
<dbReference type="SUPFAM" id="SSF52518">
    <property type="entry name" value="Thiamin diphosphate-binding fold (THDP-binding)"/>
    <property type="match status" value="1"/>
</dbReference>
<name>A0ABP8D9E5_9ACTN</name>
<organism evidence="1 2">
    <name type="scientific">Dactylosporangium darangshiense</name>
    <dbReference type="NCBI Taxonomy" id="579108"/>
    <lineage>
        <taxon>Bacteria</taxon>
        <taxon>Bacillati</taxon>
        <taxon>Actinomycetota</taxon>
        <taxon>Actinomycetes</taxon>
        <taxon>Micromonosporales</taxon>
        <taxon>Micromonosporaceae</taxon>
        <taxon>Dactylosporangium</taxon>
    </lineage>
</organism>
<gene>
    <name evidence="1" type="ORF">GCM10022255_039060</name>
</gene>
<evidence type="ECO:0000313" key="1">
    <source>
        <dbReference type="EMBL" id="GAA4250436.1"/>
    </source>
</evidence>
<comment type="caution">
    <text evidence="1">The sequence shown here is derived from an EMBL/GenBank/DDBJ whole genome shotgun (WGS) entry which is preliminary data.</text>
</comment>
<dbReference type="Proteomes" id="UP001500620">
    <property type="component" value="Unassembled WGS sequence"/>
</dbReference>
<proteinExistence type="predicted"/>
<reference evidence="2" key="1">
    <citation type="journal article" date="2019" name="Int. J. Syst. Evol. Microbiol.">
        <title>The Global Catalogue of Microorganisms (GCM) 10K type strain sequencing project: providing services to taxonomists for standard genome sequencing and annotation.</title>
        <authorList>
            <consortium name="The Broad Institute Genomics Platform"/>
            <consortium name="The Broad Institute Genome Sequencing Center for Infectious Disease"/>
            <person name="Wu L."/>
            <person name="Ma J."/>
        </authorList>
    </citation>
    <scope>NUCLEOTIDE SEQUENCE [LARGE SCALE GENOMIC DNA]</scope>
    <source>
        <strain evidence="2">JCM 17441</strain>
    </source>
</reference>
<protein>
    <submittedName>
        <fullName evidence="1">Uncharacterized protein</fullName>
    </submittedName>
</protein>
<evidence type="ECO:0000313" key="2">
    <source>
        <dbReference type="Proteomes" id="UP001500620"/>
    </source>
</evidence>